<evidence type="ECO:0000313" key="1">
    <source>
        <dbReference type="EMBL" id="PJA01491.1"/>
    </source>
</evidence>
<dbReference type="EMBL" id="PFPR01000059">
    <property type="protein sequence ID" value="PJA01491.1"/>
    <property type="molecule type" value="Genomic_DNA"/>
</dbReference>
<organism evidence="1 2">
    <name type="scientific">bacterium (Candidatus Gribaldobacteria) CG_4_10_14_0_2_um_filter_41_16</name>
    <dbReference type="NCBI Taxonomy" id="2014265"/>
    <lineage>
        <taxon>Bacteria</taxon>
        <taxon>Candidatus Gribaldobacteria</taxon>
    </lineage>
</organism>
<dbReference type="Proteomes" id="UP000229364">
    <property type="component" value="Unassembled WGS sequence"/>
</dbReference>
<protein>
    <submittedName>
        <fullName evidence="1">Uncharacterized protein</fullName>
    </submittedName>
</protein>
<name>A0A2M7VI21_9BACT</name>
<reference evidence="2" key="1">
    <citation type="submission" date="2017-09" db="EMBL/GenBank/DDBJ databases">
        <title>Depth-based differentiation of microbial function through sediment-hosted aquifers and enrichment of novel symbionts in the deep terrestrial subsurface.</title>
        <authorList>
            <person name="Probst A.J."/>
            <person name="Ladd B."/>
            <person name="Jarett J.K."/>
            <person name="Geller-Mcgrath D.E."/>
            <person name="Sieber C.M.K."/>
            <person name="Emerson J.B."/>
            <person name="Anantharaman K."/>
            <person name="Thomas B.C."/>
            <person name="Malmstrom R."/>
            <person name="Stieglmeier M."/>
            <person name="Klingl A."/>
            <person name="Woyke T."/>
            <person name="Ryan C.M."/>
            <person name="Banfield J.F."/>
        </authorList>
    </citation>
    <scope>NUCLEOTIDE SEQUENCE [LARGE SCALE GENOMIC DNA]</scope>
</reference>
<accession>A0A2M7VI21</accession>
<dbReference type="AlphaFoldDB" id="A0A2M7VI21"/>
<proteinExistence type="predicted"/>
<comment type="caution">
    <text evidence="1">The sequence shown here is derived from an EMBL/GenBank/DDBJ whole genome shotgun (WGS) entry which is preliminary data.</text>
</comment>
<evidence type="ECO:0000313" key="2">
    <source>
        <dbReference type="Proteomes" id="UP000229364"/>
    </source>
</evidence>
<gene>
    <name evidence="1" type="ORF">COX74_02440</name>
</gene>
<feature type="non-terminal residue" evidence="1">
    <location>
        <position position="1"/>
    </location>
</feature>
<sequence length="82" mass="9658">LERYKKQAEQAGFKNIKVKVSDILYYFKSKKKLLDFLNKAPTILGFGKTNDYDILERFIKNNRATEGIKSNTSRFFLEMSKK</sequence>